<accession>A0ABT7LGQ9</accession>
<comment type="caution">
    <text evidence="2">The sequence shown here is derived from an EMBL/GenBank/DDBJ whole genome shotgun (WGS) entry which is preliminary data.</text>
</comment>
<dbReference type="RefSeq" id="WP_285982147.1">
    <property type="nucleotide sequence ID" value="NZ_JASVDS010000002.1"/>
</dbReference>
<dbReference type="EMBL" id="JASVDS010000002">
    <property type="protein sequence ID" value="MDL5032045.1"/>
    <property type="molecule type" value="Genomic_DNA"/>
</dbReference>
<reference evidence="2 3" key="1">
    <citation type="submission" date="2023-06" db="EMBL/GenBank/DDBJ databases">
        <title>Pelomonas sp. APW6 16S ribosomal RNA gene genome sequencing and assembly.</title>
        <authorList>
            <person name="Woo H."/>
        </authorList>
    </citation>
    <scope>NUCLEOTIDE SEQUENCE [LARGE SCALE GENOMIC DNA]</scope>
    <source>
        <strain evidence="2 3">APW6</strain>
    </source>
</reference>
<evidence type="ECO:0000259" key="1">
    <source>
        <dbReference type="Pfam" id="PF21831"/>
    </source>
</evidence>
<evidence type="ECO:0000313" key="3">
    <source>
        <dbReference type="Proteomes" id="UP001238603"/>
    </source>
</evidence>
<feature type="domain" description="DUF6891" evidence="1">
    <location>
        <begin position="8"/>
        <end position="188"/>
    </location>
</feature>
<keyword evidence="3" id="KW-1185">Reference proteome</keyword>
<organism evidence="2 3">
    <name type="scientific">Roseateles subflavus</name>
    <dbReference type="NCBI Taxonomy" id="3053353"/>
    <lineage>
        <taxon>Bacteria</taxon>
        <taxon>Pseudomonadati</taxon>
        <taxon>Pseudomonadota</taxon>
        <taxon>Betaproteobacteria</taxon>
        <taxon>Burkholderiales</taxon>
        <taxon>Sphaerotilaceae</taxon>
        <taxon>Roseateles</taxon>
    </lineage>
</organism>
<sequence>MPTLDPDILNDIDLLVRGGFEDRDRIVEILTEEMYEPGELDADVVASAVEAAVARHALDQQSWPAVTDCDRLDAVFSSLEGKGLIALQFAGHTQSDGFDDVSEVYQDHPDRAAVIGYCFYHSQDLERAVRGEGLYLAFGSMDASETSTGGAQVGALIAAELRAAGFEVRWNGSVDQRIFVPSIDWKRR</sequence>
<proteinExistence type="predicted"/>
<dbReference type="Proteomes" id="UP001238603">
    <property type="component" value="Unassembled WGS sequence"/>
</dbReference>
<name>A0ABT7LGQ9_9BURK</name>
<evidence type="ECO:0000313" key="2">
    <source>
        <dbReference type="EMBL" id="MDL5032045.1"/>
    </source>
</evidence>
<dbReference type="InterPro" id="IPR054186">
    <property type="entry name" value="DUF6891"/>
</dbReference>
<dbReference type="Pfam" id="PF21831">
    <property type="entry name" value="DUF6891"/>
    <property type="match status" value="1"/>
</dbReference>
<protein>
    <recommendedName>
        <fullName evidence="1">DUF6891 domain-containing protein</fullName>
    </recommendedName>
</protein>
<gene>
    <name evidence="2" type="ORF">QRD43_09000</name>
</gene>